<name>A0A7X6JBW5_9HYPH</name>
<keyword evidence="1" id="KW-0472">Membrane</keyword>
<evidence type="ECO:0000313" key="3">
    <source>
        <dbReference type="Proteomes" id="UP000558475"/>
    </source>
</evidence>
<gene>
    <name evidence="2" type="ORF">HGG76_05685</name>
</gene>
<feature type="transmembrane region" description="Helical" evidence="1">
    <location>
        <begin position="48"/>
        <end position="66"/>
    </location>
</feature>
<evidence type="ECO:0000313" key="2">
    <source>
        <dbReference type="EMBL" id="NKW09391.1"/>
    </source>
</evidence>
<proteinExistence type="predicted"/>
<dbReference type="Proteomes" id="UP000558475">
    <property type="component" value="Unassembled WGS sequence"/>
</dbReference>
<sequence length="103" mass="11396">MTSLVELAAGNWWLIAAAAGFSLFWYARNIKNRVLLVIKRGGLYERPLLRVAIGAALCFGIYFAGWNAHANVSRAGQYKAERDSALRSLALFEEAAEHAESRP</sequence>
<reference evidence="2 3" key="1">
    <citation type="submission" date="2020-04" db="EMBL/GenBank/DDBJ databases">
        <title>Whole genome sequencing of clinical and environmental type strains of Ochrobactrum.</title>
        <authorList>
            <person name="Dharne M."/>
        </authorList>
    </citation>
    <scope>NUCLEOTIDE SEQUENCE [LARGE SCALE GENOMIC DNA]</scope>
    <source>
        <strain evidence="2 3">DSM 13340</strain>
    </source>
</reference>
<accession>A0A7X6JBW5</accession>
<dbReference type="AlphaFoldDB" id="A0A7X6JBW5"/>
<evidence type="ECO:0000256" key="1">
    <source>
        <dbReference type="SAM" id="Phobius"/>
    </source>
</evidence>
<protein>
    <submittedName>
        <fullName evidence="2">Uncharacterized protein</fullName>
    </submittedName>
</protein>
<organism evidence="2 3">
    <name type="scientific">Brucella tritici</name>
    <dbReference type="NCBI Taxonomy" id="94626"/>
    <lineage>
        <taxon>Bacteria</taxon>
        <taxon>Pseudomonadati</taxon>
        <taxon>Pseudomonadota</taxon>
        <taxon>Alphaproteobacteria</taxon>
        <taxon>Hyphomicrobiales</taxon>
        <taxon>Brucellaceae</taxon>
        <taxon>Brucella/Ochrobactrum group</taxon>
        <taxon>Brucella</taxon>
    </lineage>
</organism>
<comment type="caution">
    <text evidence="2">The sequence shown here is derived from an EMBL/GenBank/DDBJ whole genome shotgun (WGS) entry which is preliminary data.</text>
</comment>
<keyword evidence="1" id="KW-0812">Transmembrane</keyword>
<keyword evidence="1" id="KW-1133">Transmembrane helix</keyword>
<feature type="transmembrane region" description="Helical" evidence="1">
    <location>
        <begin position="12"/>
        <end position="27"/>
    </location>
</feature>
<dbReference type="EMBL" id="JAAXZB010000001">
    <property type="protein sequence ID" value="NKW09391.1"/>
    <property type="molecule type" value="Genomic_DNA"/>
</dbReference>